<gene>
    <name evidence="5" type="ORF">MNBD_ALPHA06-2141</name>
</gene>
<evidence type="ECO:0000256" key="2">
    <source>
        <dbReference type="ARBA" id="ARBA00022964"/>
    </source>
</evidence>
<dbReference type="SUPFAM" id="SSF51197">
    <property type="entry name" value="Clavaminate synthase-like"/>
    <property type="match status" value="1"/>
</dbReference>
<keyword evidence="3" id="KW-0560">Oxidoreductase</keyword>
<name>A0A3B0RUU6_9ZZZZ</name>
<dbReference type="InterPro" id="IPR007803">
    <property type="entry name" value="Asp/Arg/Pro-Hydrxlase"/>
</dbReference>
<evidence type="ECO:0000259" key="4">
    <source>
        <dbReference type="Pfam" id="PF05118"/>
    </source>
</evidence>
<evidence type="ECO:0000256" key="1">
    <source>
        <dbReference type="ARBA" id="ARBA00007730"/>
    </source>
</evidence>
<feature type="domain" description="Aspartyl/asparaginy/proline hydroxylase" evidence="4">
    <location>
        <begin position="54"/>
        <end position="210"/>
    </location>
</feature>
<dbReference type="Pfam" id="PF05118">
    <property type="entry name" value="Asp_Arg_Hydrox"/>
    <property type="match status" value="1"/>
</dbReference>
<sequence length="253" mass="29094">MHTIDTLSNHVLRGLVELGSKSRVHIDRFLAKQSKVGDPALFDKDQFKWTTLLEKNWQKIDQEMREILRHRDAVPPLRDISPDHKRIAGDGLWRSFFLWAYGIKSNENTARCPKTTAIIEQIPGLKTALFSILAPGAHIPRHTGVTKALVVCHLGLKIPKKSENCHMWLNGCTLNWQAGKSFVFDDTYPHEVRNNTDEERVVLLLQVKRPLRWPGELLANFFLGAIRISPFITDAKKQLGRWEQKYRNAESKD</sequence>
<proteinExistence type="inferred from homology"/>
<dbReference type="InterPro" id="IPR027443">
    <property type="entry name" value="IPNS-like_sf"/>
</dbReference>
<dbReference type="PANTHER" id="PTHR46332">
    <property type="entry name" value="ASPARTATE BETA-HYDROXYLASE DOMAIN-CONTAINING PROTEIN 2"/>
    <property type="match status" value="1"/>
</dbReference>
<dbReference type="AlphaFoldDB" id="A0A3B0RUU6"/>
<comment type="similarity">
    <text evidence="1">Belongs to the aspartyl/asparaginyl beta-hydroxylase family.</text>
</comment>
<dbReference type="InterPro" id="IPR051821">
    <property type="entry name" value="Asp/Asn_beta-hydroxylase"/>
</dbReference>
<protein>
    <submittedName>
        <fullName evidence="5">Aspartyl/Asparaginyl beta-hydroxylase</fullName>
    </submittedName>
</protein>
<dbReference type="GO" id="GO:0016020">
    <property type="term" value="C:membrane"/>
    <property type="evidence" value="ECO:0007669"/>
    <property type="project" value="TreeGrafter"/>
</dbReference>
<dbReference type="PANTHER" id="PTHR46332:SF5">
    <property type="entry name" value="ASPARTATE BETA-HYDROXYLASE DOMAIN CONTAINING 2"/>
    <property type="match status" value="1"/>
</dbReference>
<keyword evidence="2" id="KW-0223">Dioxygenase</keyword>
<evidence type="ECO:0000256" key="3">
    <source>
        <dbReference type="ARBA" id="ARBA00023002"/>
    </source>
</evidence>
<reference evidence="5" key="1">
    <citation type="submission" date="2018-06" db="EMBL/GenBank/DDBJ databases">
        <authorList>
            <person name="Zhirakovskaya E."/>
        </authorList>
    </citation>
    <scope>NUCLEOTIDE SEQUENCE</scope>
</reference>
<dbReference type="GO" id="GO:0051213">
    <property type="term" value="F:dioxygenase activity"/>
    <property type="evidence" value="ECO:0007669"/>
    <property type="project" value="UniProtKB-KW"/>
</dbReference>
<evidence type="ECO:0000313" key="5">
    <source>
        <dbReference type="EMBL" id="VAV87225.1"/>
    </source>
</evidence>
<dbReference type="EMBL" id="UOEE01000032">
    <property type="protein sequence ID" value="VAV87225.1"/>
    <property type="molecule type" value="Genomic_DNA"/>
</dbReference>
<dbReference type="Gene3D" id="2.60.120.330">
    <property type="entry name" value="B-lactam Antibiotic, Isopenicillin N Synthase, Chain"/>
    <property type="match status" value="1"/>
</dbReference>
<organism evidence="5">
    <name type="scientific">hydrothermal vent metagenome</name>
    <dbReference type="NCBI Taxonomy" id="652676"/>
    <lineage>
        <taxon>unclassified sequences</taxon>
        <taxon>metagenomes</taxon>
        <taxon>ecological metagenomes</taxon>
    </lineage>
</organism>
<accession>A0A3B0RUU6</accession>